<name>A0ABV6W3T3_9ACTN</name>
<dbReference type="RefSeq" id="WP_380542297.1">
    <property type="nucleotide sequence ID" value="NZ_JBHFAB010000028.1"/>
</dbReference>
<dbReference type="Gene3D" id="3.20.20.150">
    <property type="entry name" value="Divalent-metal-dependent TIM barrel enzymes"/>
    <property type="match status" value="1"/>
</dbReference>
<proteinExistence type="inferred from homology"/>
<feature type="domain" description="Xylose isomerase-like TIM barrel" evidence="3">
    <location>
        <begin position="31"/>
        <end position="262"/>
    </location>
</feature>
<keyword evidence="1 2" id="KW-0413">Isomerase</keyword>
<dbReference type="InterPro" id="IPR050417">
    <property type="entry name" value="Sugar_Epim/Isomerase"/>
</dbReference>
<keyword evidence="5" id="KW-1185">Reference proteome</keyword>
<comment type="caution">
    <text evidence="4">The sequence shown here is derived from an EMBL/GenBank/DDBJ whole genome shotgun (WGS) entry which is preliminary data.</text>
</comment>
<protein>
    <submittedName>
        <fullName evidence="4">TIM barrel protein</fullName>
    </submittedName>
</protein>
<evidence type="ECO:0000256" key="1">
    <source>
        <dbReference type="ARBA" id="ARBA00023235"/>
    </source>
</evidence>
<organism evidence="4 5">
    <name type="scientific">Streptacidiphilus cavernicola</name>
    <dbReference type="NCBI Taxonomy" id="3342716"/>
    <lineage>
        <taxon>Bacteria</taxon>
        <taxon>Bacillati</taxon>
        <taxon>Actinomycetota</taxon>
        <taxon>Actinomycetes</taxon>
        <taxon>Kitasatosporales</taxon>
        <taxon>Streptomycetaceae</taxon>
        <taxon>Streptacidiphilus</taxon>
    </lineage>
</organism>
<dbReference type="InterPro" id="IPR013022">
    <property type="entry name" value="Xyl_isomerase-like_TIM-brl"/>
</dbReference>
<gene>
    <name evidence="4" type="ORF">ACEZDE_28995</name>
</gene>
<dbReference type="PANTHER" id="PTHR43489">
    <property type="entry name" value="ISOMERASE"/>
    <property type="match status" value="1"/>
</dbReference>
<dbReference type="PIRSF" id="PIRSF006241">
    <property type="entry name" value="HyI"/>
    <property type="match status" value="1"/>
</dbReference>
<dbReference type="Proteomes" id="UP001592531">
    <property type="component" value="Unassembled WGS sequence"/>
</dbReference>
<evidence type="ECO:0000313" key="5">
    <source>
        <dbReference type="Proteomes" id="UP001592531"/>
    </source>
</evidence>
<dbReference type="EMBL" id="JBHFAB010000028">
    <property type="protein sequence ID" value="MFC1420649.1"/>
    <property type="molecule type" value="Genomic_DNA"/>
</dbReference>
<dbReference type="InterPro" id="IPR036237">
    <property type="entry name" value="Xyl_isomerase-like_sf"/>
</dbReference>
<reference evidence="4 5" key="1">
    <citation type="submission" date="2024-09" db="EMBL/GenBank/DDBJ databases">
        <authorList>
            <person name="Lee S.D."/>
        </authorList>
    </citation>
    <scope>NUCLEOTIDE SEQUENCE [LARGE SCALE GENOMIC DNA]</scope>
    <source>
        <strain evidence="4 5">N8-3</strain>
    </source>
</reference>
<evidence type="ECO:0000256" key="2">
    <source>
        <dbReference type="PIRNR" id="PIRNR006241"/>
    </source>
</evidence>
<accession>A0ABV6W3T3</accession>
<sequence length="285" mass="30048">MTAAARNWLDQRWTVNLSILFTELPLLERPAAAAAAGFDAAELWWTLDGPTPPDRDLDALRAAFTDAGVQLTGLNFDAGNMAAGSKGLLSRPADSQQFRDNIAVAVGLADSLGCTSLNALYGNRVEGLDTRVQDELALENLALAAHATHGIGATLLVEALNAPEAPQYALLSSKDAVAVVDQVNAATGLGNTFFLCDLYHLARNGEDLAAVIETYADRIGHVQIADTPGRNQPGTGELDFADLTSRLDAVGYSGRIGLEYKPVAGVASADSFGWLPRELRGSSRG</sequence>
<dbReference type="PANTHER" id="PTHR43489:SF6">
    <property type="entry name" value="HYDROXYPYRUVATE ISOMERASE-RELATED"/>
    <property type="match status" value="1"/>
</dbReference>
<evidence type="ECO:0000259" key="3">
    <source>
        <dbReference type="Pfam" id="PF01261"/>
    </source>
</evidence>
<comment type="similarity">
    <text evidence="2">Belongs to the hyi family.</text>
</comment>
<evidence type="ECO:0000313" key="4">
    <source>
        <dbReference type="EMBL" id="MFC1420649.1"/>
    </source>
</evidence>
<dbReference type="InterPro" id="IPR026040">
    <property type="entry name" value="HyI-like"/>
</dbReference>
<dbReference type="Pfam" id="PF01261">
    <property type="entry name" value="AP_endonuc_2"/>
    <property type="match status" value="1"/>
</dbReference>
<dbReference type="SUPFAM" id="SSF51658">
    <property type="entry name" value="Xylose isomerase-like"/>
    <property type="match status" value="1"/>
</dbReference>